<dbReference type="AlphaFoldDB" id="X1JFU6"/>
<sequence length="115" mass="13458">MLNQKNVDSFSLRNLSMRELEALLIILKDDGKELAVIKTAIDMKFEHLSRTKGYDYINNLCKKGFTVKKIFKPNAGGKRTVRIYVRKKIRSEYEKLIKIENQGLYLENDGNFLRD</sequence>
<gene>
    <name evidence="1" type="ORF">S03H2_65939</name>
</gene>
<dbReference type="EMBL" id="BARU01042995">
    <property type="protein sequence ID" value="GAH77204.1"/>
    <property type="molecule type" value="Genomic_DNA"/>
</dbReference>
<evidence type="ECO:0008006" key="2">
    <source>
        <dbReference type="Google" id="ProtNLM"/>
    </source>
</evidence>
<proteinExistence type="predicted"/>
<reference evidence="1" key="1">
    <citation type="journal article" date="2014" name="Front. Microbiol.">
        <title>High frequency of phylogenetically diverse reductive dehalogenase-homologous genes in deep subseafloor sedimentary metagenomes.</title>
        <authorList>
            <person name="Kawai M."/>
            <person name="Futagami T."/>
            <person name="Toyoda A."/>
            <person name="Takaki Y."/>
            <person name="Nishi S."/>
            <person name="Hori S."/>
            <person name="Arai W."/>
            <person name="Tsubouchi T."/>
            <person name="Morono Y."/>
            <person name="Uchiyama I."/>
            <person name="Ito T."/>
            <person name="Fujiyama A."/>
            <person name="Inagaki F."/>
            <person name="Takami H."/>
        </authorList>
    </citation>
    <scope>NUCLEOTIDE SEQUENCE</scope>
    <source>
        <strain evidence="1">Expedition CK06-06</strain>
    </source>
</reference>
<name>X1JFU6_9ZZZZ</name>
<protein>
    <recommendedName>
        <fullName evidence="2">Transcription regulator PadR N-terminal domain-containing protein</fullName>
    </recommendedName>
</protein>
<accession>X1JFU6</accession>
<evidence type="ECO:0000313" key="1">
    <source>
        <dbReference type="EMBL" id="GAH77204.1"/>
    </source>
</evidence>
<organism evidence="1">
    <name type="scientific">marine sediment metagenome</name>
    <dbReference type="NCBI Taxonomy" id="412755"/>
    <lineage>
        <taxon>unclassified sequences</taxon>
        <taxon>metagenomes</taxon>
        <taxon>ecological metagenomes</taxon>
    </lineage>
</organism>
<comment type="caution">
    <text evidence="1">The sequence shown here is derived from an EMBL/GenBank/DDBJ whole genome shotgun (WGS) entry which is preliminary data.</text>
</comment>